<gene>
    <name evidence="2" type="ORF">HMPREF0058_1809</name>
</gene>
<comment type="caution">
    <text evidence="2">The sequence shown here is derived from an EMBL/GenBank/DDBJ whole genome shotgun (WGS) entry which is preliminary data.</text>
</comment>
<sequence length="83" mass="9446">LQRPRPRPAALTPPRTPCPGRRRRSPARLRRLPRPPPARCRPTLTTSPPRRPWSWRFPGSWAPTPSPTRSTCLTSCAEHVHDA</sequence>
<keyword evidence="3" id="KW-1185">Reference proteome</keyword>
<accession>C0W7G5</accession>
<name>C0W7G5_9ACTO</name>
<organism evidence="2 3">
    <name type="scientific">Actinomyces urogenitalis DSM 15434</name>
    <dbReference type="NCBI Taxonomy" id="525246"/>
    <lineage>
        <taxon>Bacteria</taxon>
        <taxon>Bacillati</taxon>
        <taxon>Actinomycetota</taxon>
        <taxon>Actinomycetes</taxon>
        <taxon>Actinomycetales</taxon>
        <taxon>Actinomycetaceae</taxon>
        <taxon>Actinomyces</taxon>
    </lineage>
</organism>
<dbReference type="HOGENOM" id="CLU_2532539_0_0_11"/>
<feature type="non-terminal residue" evidence="2">
    <location>
        <position position="1"/>
    </location>
</feature>
<feature type="compositionally biased region" description="Basic residues" evidence="1">
    <location>
        <begin position="20"/>
        <end position="33"/>
    </location>
</feature>
<proteinExistence type="predicted"/>
<evidence type="ECO:0000256" key="1">
    <source>
        <dbReference type="SAM" id="MobiDB-lite"/>
    </source>
</evidence>
<evidence type="ECO:0000313" key="2">
    <source>
        <dbReference type="EMBL" id="EEH65305.1"/>
    </source>
</evidence>
<dbReference type="EMBL" id="ACFH01000123">
    <property type="protein sequence ID" value="EEH65305.1"/>
    <property type="molecule type" value="Genomic_DNA"/>
</dbReference>
<evidence type="ECO:0000313" key="3">
    <source>
        <dbReference type="Proteomes" id="UP000004778"/>
    </source>
</evidence>
<protein>
    <submittedName>
        <fullName evidence="2">Uncharacterized protein</fullName>
    </submittedName>
</protein>
<dbReference type="Proteomes" id="UP000004778">
    <property type="component" value="Unassembled WGS sequence"/>
</dbReference>
<reference evidence="2 3" key="1">
    <citation type="submission" date="2009-01" db="EMBL/GenBank/DDBJ databases">
        <authorList>
            <person name="Qin X."/>
            <person name="Bachman B."/>
            <person name="Battles P."/>
            <person name="Bell A."/>
            <person name="Bess C."/>
            <person name="Bickham C."/>
            <person name="Chaboub L."/>
            <person name="Chen D."/>
            <person name="Coyle M."/>
            <person name="Deiros D.R."/>
            <person name="Dinh H."/>
            <person name="Forbes L."/>
            <person name="Fowler G."/>
            <person name="Francisco L."/>
            <person name="Fu Q."/>
            <person name="Gubbala S."/>
            <person name="Hale W."/>
            <person name="Han Y."/>
            <person name="Hemphill L."/>
            <person name="Highlander S.K."/>
            <person name="Hirani K."/>
            <person name="Hogues M."/>
            <person name="Jackson L."/>
            <person name="Jakkamsetti A."/>
            <person name="Javaid M."/>
            <person name="Jiang H."/>
            <person name="Korchina V."/>
            <person name="Kovar C."/>
            <person name="Lara F."/>
            <person name="Lee S."/>
            <person name="Mata R."/>
            <person name="Mathew T."/>
            <person name="Moen C."/>
            <person name="Morales K."/>
            <person name="Munidasa M."/>
            <person name="Nazareth L."/>
            <person name="Ngo R."/>
            <person name="Nguyen L."/>
            <person name="Okwuonu G."/>
            <person name="Ongeri F."/>
            <person name="Patil S."/>
            <person name="Petrosino J."/>
            <person name="Pham C."/>
            <person name="Pham P."/>
            <person name="Pu L.-L."/>
            <person name="Puazo M."/>
            <person name="Raj R."/>
            <person name="Reid J."/>
            <person name="Rouhana J."/>
            <person name="Saada N."/>
            <person name="Shang Y."/>
            <person name="Simmons D."/>
            <person name="Thornton R."/>
            <person name="Warren J."/>
            <person name="Weissenberger G."/>
            <person name="Zhang J."/>
            <person name="Zhang L."/>
            <person name="Zhou C."/>
            <person name="Zhu D."/>
            <person name="Muzny D."/>
            <person name="Worley K."/>
            <person name="Gibbs R."/>
        </authorList>
    </citation>
    <scope>NUCLEOTIDE SEQUENCE [LARGE SCALE GENOMIC DNA]</scope>
    <source>
        <strain evidence="2 3">DSM 15434</strain>
    </source>
</reference>
<feature type="compositionally biased region" description="Low complexity" evidence="1">
    <location>
        <begin position="40"/>
        <end position="61"/>
    </location>
</feature>
<feature type="region of interest" description="Disordered" evidence="1">
    <location>
        <begin position="1"/>
        <end position="72"/>
    </location>
</feature>
<dbReference type="AlphaFoldDB" id="C0W7G5"/>